<proteinExistence type="predicted"/>
<dbReference type="PANTHER" id="PTHR35392:SF1">
    <property type="entry name" value="ZN(II)2CYS6 TRANSCRIPTION FACTOR (EUROFUNG)"/>
    <property type="match status" value="1"/>
</dbReference>
<evidence type="ECO:0000256" key="1">
    <source>
        <dbReference type="SAM" id="MobiDB-lite"/>
    </source>
</evidence>
<evidence type="ECO:0000313" key="2">
    <source>
        <dbReference type="EMBL" id="QIW99874.1"/>
    </source>
</evidence>
<name>A0A6H0XYY1_9PEZI</name>
<dbReference type="Proteomes" id="UP000503462">
    <property type="component" value="Chromosome 4"/>
</dbReference>
<organism evidence="2 3">
    <name type="scientific">Peltaster fructicola</name>
    <dbReference type="NCBI Taxonomy" id="286661"/>
    <lineage>
        <taxon>Eukaryota</taxon>
        <taxon>Fungi</taxon>
        <taxon>Dikarya</taxon>
        <taxon>Ascomycota</taxon>
        <taxon>Pezizomycotina</taxon>
        <taxon>Dothideomycetes</taxon>
        <taxon>Dothideomycetes incertae sedis</taxon>
        <taxon>Peltaster</taxon>
    </lineage>
</organism>
<dbReference type="EMBL" id="CP051142">
    <property type="protein sequence ID" value="QIW99874.1"/>
    <property type="molecule type" value="Genomic_DNA"/>
</dbReference>
<dbReference type="OrthoDB" id="4226666at2759"/>
<feature type="region of interest" description="Disordered" evidence="1">
    <location>
        <begin position="1"/>
        <end position="80"/>
    </location>
</feature>
<gene>
    <name evidence="2" type="ORF">AMS68_005392</name>
</gene>
<accession>A0A6H0XYY1</accession>
<dbReference type="InterPro" id="IPR052973">
    <property type="entry name" value="Fungal_sec-metab_reg_TF"/>
</dbReference>
<feature type="compositionally biased region" description="Basic and acidic residues" evidence="1">
    <location>
        <begin position="1"/>
        <end position="10"/>
    </location>
</feature>
<sequence>MASDTYHYEEPDLSLFIEPERIDDSGDQLNPLDASAAMRAPAALQPIKPSQSPAFVNQTYNSPSSDGDRIYTPKSENPQDEQDELYNLASPIQYGQQSLSPPVAWENAQDPIHELFDENIIYGDATMHDVFDEPAQQDLMQYQHVQPMQFAQPMTVVPHAQYIYSNGYAYAMPFHPMQPMMLQQAAPSMVQHQQFVQQPIQSSVQPAHQREQRPVRPARLLPAGLPMIKAEPSLTRRGVRNGKLSSQQRENTAETRKIGACWRCFLQRDVCVRTENGCCKRCIRAAADTPSLGLPCNNTKLPTLIIEFLPPSMQNIHHKQSIMDDVKKEVISWQSHRTVLSLSPGFGPDFTWTVYEFVPRSQNFLRQLQYFTDKDTRKMVHREKYSPPLGVKSIGHEDRDFSLYMDTLLDPSLPHLQGYARQAYASEIDQDPFPEEVLNLLVILHKDTRDATEY</sequence>
<dbReference type="AlphaFoldDB" id="A0A6H0XYY1"/>
<reference evidence="2 3" key="1">
    <citation type="journal article" date="2016" name="Sci. Rep.">
        <title>Peltaster fructicola genome reveals evolution from an invasive phytopathogen to an ectophytic parasite.</title>
        <authorList>
            <person name="Xu C."/>
            <person name="Chen H."/>
            <person name="Gleason M.L."/>
            <person name="Xu J.R."/>
            <person name="Liu H."/>
            <person name="Zhang R."/>
            <person name="Sun G."/>
        </authorList>
    </citation>
    <scope>NUCLEOTIDE SEQUENCE [LARGE SCALE GENOMIC DNA]</scope>
    <source>
        <strain evidence="2 3">LNHT1506</strain>
    </source>
</reference>
<evidence type="ECO:0000313" key="3">
    <source>
        <dbReference type="Proteomes" id="UP000503462"/>
    </source>
</evidence>
<protein>
    <submittedName>
        <fullName evidence="2">Uncharacterized protein</fullName>
    </submittedName>
</protein>
<keyword evidence="3" id="KW-1185">Reference proteome</keyword>
<dbReference type="PANTHER" id="PTHR35392">
    <property type="entry name" value="ZN(II)2CYS6 TRANSCRIPTION FACTOR (EUROFUNG)-RELATED-RELATED"/>
    <property type="match status" value="1"/>
</dbReference>
<feature type="compositionally biased region" description="Polar residues" evidence="1">
    <location>
        <begin position="48"/>
        <end position="65"/>
    </location>
</feature>